<dbReference type="SUPFAM" id="SSF53067">
    <property type="entry name" value="Actin-like ATPase domain"/>
    <property type="match status" value="1"/>
</dbReference>
<gene>
    <name evidence="3" type="ORF">J0695_01045</name>
</gene>
<dbReference type="Gene3D" id="3.30.420.40">
    <property type="match status" value="4"/>
</dbReference>
<dbReference type="InterPro" id="IPR043129">
    <property type="entry name" value="ATPase_NBD"/>
</dbReference>
<accession>A0A939F4U2</accession>
<dbReference type="InterPro" id="IPR005471">
    <property type="entry name" value="Tscrpt_reg_IclR_N"/>
</dbReference>
<dbReference type="PANTHER" id="PTHR18964">
    <property type="entry name" value="ROK (REPRESSOR, ORF, KINASE) FAMILY"/>
    <property type="match status" value="1"/>
</dbReference>
<dbReference type="Gene3D" id="1.10.10.10">
    <property type="entry name" value="Winged helix-like DNA-binding domain superfamily/Winged helix DNA-binding domain"/>
    <property type="match status" value="1"/>
</dbReference>
<evidence type="ECO:0000313" key="3">
    <source>
        <dbReference type="EMBL" id="MBO0510405.1"/>
    </source>
</evidence>
<evidence type="ECO:0000313" key="4">
    <source>
        <dbReference type="Proteomes" id="UP000664167"/>
    </source>
</evidence>
<dbReference type="Pfam" id="PF00480">
    <property type="entry name" value="ROK"/>
    <property type="match status" value="1"/>
</dbReference>
<evidence type="ECO:0000256" key="1">
    <source>
        <dbReference type="ARBA" id="ARBA00006479"/>
    </source>
</evidence>
<protein>
    <submittedName>
        <fullName evidence="3">ROK family transcriptional regulator</fullName>
    </submittedName>
</protein>
<sequence length="367" mass="38369">MLRRLNAAAVLRVLYEAQSLTLTELVQSTAVTRATVENALAGLTEQSWVEEVAPDADGPRQVGRPAKRYRFRAEAGCVLGLDIGVHTVRAVVTDLKGEVLGVRHTAVTPGLPGAERIAAARVLGRRALRGCDRTTAEVRAVGIGTTGIVDASGKVTLSALLPDWAGTDLCAALAEPFDAPVVVGNDSKLAALGEHWKGAAAAARDVLYIHAGRGISAGMLIDAKVHAGRRGAAGEIGNLPASRWHTAPARLLGWTGEGQGDAEALFAAVRERDPRALRILEQYADDLVQGVAAMVLALDPELVVVGGGVARAGDLLLDPLRSRLDGLVLFPVEVVASTLGDRSVALGAVRLALDEVEKQLFEVASRG</sequence>
<proteinExistence type="inferred from homology"/>
<comment type="similarity">
    <text evidence="1">Belongs to the ROK (NagC/XylR) family.</text>
</comment>
<dbReference type="CDD" id="cd23763">
    <property type="entry name" value="ASKHA_ATPase_ROK"/>
    <property type="match status" value="1"/>
</dbReference>
<dbReference type="RefSeq" id="WP_206959160.1">
    <property type="nucleotide sequence ID" value="NZ_BAAAJJ010000008.1"/>
</dbReference>
<dbReference type="EMBL" id="JAFLRJ010000007">
    <property type="protein sequence ID" value="MBO0510405.1"/>
    <property type="molecule type" value="Genomic_DNA"/>
</dbReference>
<dbReference type="InterPro" id="IPR000600">
    <property type="entry name" value="ROK"/>
</dbReference>
<evidence type="ECO:0000259" key="2">
    <source>
        <dbReference type="Pfam" id="PF09339"/>
    </source>
</evidence>
<organism evidence="3 4">
    <name type="scientific">Streptomyces beijiangensis</name>
    <dbReference type="NCBI Taxonomy" id="163361"/>
    <lineage>
        <taxon>Bacteria</taxon>
        <taxon>Bacillati</taxon>
        <taxon>Actinomycetota</taxon>
        <taxon>Actinomycetes</taxon>
        <taxon>Kitasatosporales</taxon>
        <taxon>Streptomycetaceae</taxon>
        <taxon>Streptomyces</taxon>
    </lineage>
</organism>
<dbReference type="Pfam" id="PF09339">
    <property type="entry name" value="HTH_IclR"/>
    <property type="match status" value="1"/>
</dbReference>
<dbReference type="SUPFAM" id="SSF46785">
    <property type="entry name" value="Winged helix' DNA-binding domain"/>
    <property type="match status" value="1"/>
</dbReference>
<dbReference type="InterPro" id="IPR036390">
    <property type="entry name" value="WH_DNA-bd_sf"/>
</dbReference>
<name>A0A939F4U2_9ACTN</name>
<dbReference type="AlphaFoldDB" id="A0A939F4U2"/>
<dbReference type="PANTHER" id="PTHR18964:SF149">
    <property type="entry name" value="BIFUNCTIONAL UDP-N-ACETYLGLUCOSAMINE 2-EPIMERASE_N-ACETYLMANNOSAMINE KINASE"/>
    <property type="match status" value="1"/>
</dbReference>
<dbReference type="InterPro" id="IPR036388">
    <property type="entry name" value="WH-like_DNA-bd_sf"/>
</dbReference>
<feature type="domain" description="HTH iclR-type" evidence="2">
    <location>
        <begin position="6"/>
        <end position="51"/>
    </location>
</feature>
<comment type="caution">
    <text evidence="3">The sequence shown here is derived from an EMBL/GenBank/DDBJ whole genome shotgun (WGS) entry which is preliminary data.</text>
</comment>
<dbReference type="Proteomes" id="UP000664167">
    <property type="component" value="Unassembled WGS sequence"/>
</dbReference>
<dbReference type="GO" id="GO:0006355">
    <property type="term" value="P:regulation of DNA-templated transcription"/>
    <property type="evidence" value="ECO:0007669"/>
    <property type="project" value="InterPro"/>
</dbReference>
<reference evidence="3" key="1">
    <citation type="submission" date="2021-03" db="EMBL/GenBank/DDBJ databases">
        <title>Streptomyces poriferae sp. nov., a novel marine sponge-derived Actinobacteria species with anti-MRSA activity.</title>
        <authorList>
            <person name="Sandoval-Powers M."/>
            <person name="Kralova S."/>
            <person name="Nguyen G.-S."/>
            <person name="Fawwal D."/>
            <person name="Degnes K."/>
            <person name="Klinkenberg G."/>
            <person name="Sletta H."/>
            <person name="Wentzel A."/>
            <person name="Liles M.R."/>
        </authorList>
    </citation>
    <scope>NUCLEOTIDE SEQUENCE</scope>
    <source>
        <strain evidence="3">DSM 41794</strain>
    </source>
</reference>
<keyword evidence="4" id="KW-1185">Reference proteome</keyword>
<dbReference type="GO" id="GO:0003677">
    <property type="term" value="F:DNA binding"/>
    <property type="evidence" value="ECO:0007669"/>
    <property type="project" value="InterPro"/>
</dbReference>